<dbReference type="OrthoDB" id="5846914at2759"/>
<evidence type="ECO:0000259" key="1">
    <source>
        <dbReference type="Pfam" id="PF19431"/>
    </source>
</evidence>
<reference evidence="4" key="1">
    <citation type="submission" date="2016-06" db="UniProtKB">
        <authorList>
            <consortium name="WormBaseParasite"/>
        </authorList>
    </citation>
    <scope>IDENTIFICATION</scope>
</reference>
<accession>A0A183IVL1</accession>
<dbReference type="Proteomes" id="UP000270296">
    <property type="component" value="Unassembled WGS sequence"/>
</dbReference>
<evidence type="ECO:0000313" key="2">
    <source>
        <dbReference type="EMBL" id="VDP13847.1"/>
    </source>
</evidence>
<dbReference type="EMBL" id="UZAM01010820">
    <property type="protein sequence ID" value="VDP13847.1"/>
    <property type="molecule type" value="Genomic_DNA"/>
</dbReference>
<dbReference type="AlphaFoldDB" id="A0A183IVL1"/>
<evidence type="ECO:0000313" key="3">
    <source>
        <dbReference type="Proteomes" id="UP000270296"/>
    </source>
</evidence>
<feature type="domain" description="Mitogen-activated protein kinase kinase kinase N-terminal" evidence="1">
    <location>
        <begin position="101"/>
        <end position="181"/>
    </location>
</feature>
<sequence>MARFDGVMLPTLDEDDECLNGECVVDASSSCCELSSKRLRYQERREFYKNFSILLHLGDSFMKRSLDARFDLGENEPGPRCQHSNSLTDLAEPPRRCQMVTSIKAVDSAYLRVQRAALKEVDDLLGEYEKLASLYPSLRAMQQDVGEALNSVVSNRINVLYAWRNIVTNLNSNVIQVADMLSRVKKASAPACYENSSRQSSPFGSDEENLHIVTINSFLTSQTLYKQFVVKNLKLRGMRKKIFRVESLLHACLQRAGRSLQLPGHVRSLASIQSFFGPEDRSIDAMNYGFYNAEFKAMTLPSYFPTFLYLIRVPLNIVHEWLKLRIQQETCLNPDPLSLDEENVILTVDDSRLLEELLYSDIHDFTEDLSQMFDIYLDFFRMWVRHHHAHLYQVTTEFSQSLLSRLESEWVFAKKTSRYVLFGEADAAKRFCCVCNEMVQNIEEFVEDYCDASRLHQPNGEDDEANEDELSRSPTIFFPQRFN</sequence>
<dbReference type="InterPro" id="IPR045801">
    <property type="entry name" value="MEKK4_N"/>
</dbReference>
<name>A0A183IVL1_9BILA</name>
<dbReference type="GO" id="GO:0000165">
    <property type="term" value="P:MAPK cascade"/>
    <property type="evidence" value="ECO:0007669"/>
    <property type="project" value="InterPro"/>
</dbReference>
<reference evidence="2 3" key="2">
    <citation type="submission" date="2018-11" db="EMBL/GenBank/DDBJ databases">
        <authorList>
            <consortium name="Pathogen Informatics"/>
        </authorList>
    </citation>
    <scope>NUCLEOTIDE SEQUENCE [LARGE SCALE GENOMIC DNA]</scope>
</reference>
<gene>
    <name evidence="2" type="ORF">SBAD_LOCUS7658</name>
</gene>
<proteinExistence type="predicted"/>
<dbReference type="Pfam" id="PF19431">
    <property type="entry name" value="MEKK4_N"/>
    <property type="match status" value="2"/>
</dbReference>
<keyword evidence="3" id="KW-1185">Reference proteome</keyword>
<protein>
    <submittedName>
        <fullName evidence="4">DUF2451 domain-containing protein</fullName>
    </submittedName>
</protein>
<feature type="domain" description="Mitogen-activated protein kinase kinase kinase N-terminal" evidence="1">
    <location>
        <begin position="209"/>
        <end position="473"/>
    </location>
</feature>
<organism evidence="4">
    <name type="scientific">Soboliphyme baturini</name>
    <dbReference type="NCBI Taxonomy" id="241478"/>
    <lineage>
        <taxon>Eukaryota</taxon>
        <taxon>Metazoa</taxon>
        <taxon>Ecdysozoa</taxon>
        <taxon>Nematoda</taxon>
        <taxon>Enoplea</taxon>
        <taxon>Dorylaimia</taxon>
        <taxon>Dioctophymatida</taxon>
        <taxon>Dioctophymatoidea</taxon>
        <taxon>Soboliphymatidae</taxon>
        <taxon>Soboliphyme</taxon>
    </lineage>
</organism>
<evidence type="ECO:0000313" key="4">
    <source>
        <dbReference type="WBParaSite" id="SBAD_0000794901-mRNA-1"/>
    </source>
</evidence>
<dbReference type="WBParaSite" id="SBAD_0000794901-mRNA-1">
    <property type="protein sequence ID" value="SBAD_0000794901-mRNA-1"/>
    <property type="gene ID" value="SBAD_0000794901"/>
</dbReference>